<sequence length="289" mass="31771">RLAKKIFFPRIKVMNSPIFNIFLACASLSLTCCNNTYEHSSRSVAIPANQDAVQIKADEYDTFFERRYGLLFKTFANEPFSGRIVTIENENGRDFVATDETYKAGKRDGLSARWFPEGQKMYERHYHEGKWHGLVTRWWPNGQKMYVRAYTNGQRHGQDVTWRSDGTQIDLSMPVAPAPVRASSPSTELGIITDTSIPEGQTALPEVETTIDPVPSFPPIEPSSVTPVTSGTALDTLPELPANPAGLDTSLPATSGFPELSPVPTPDPLPLTGTPPFPPLDNATSTTEG</sequence>
<feature type="compositionally biased region" description="Pro residues" evidence="1">
    <location>
        <begin position="261"/>
        <end position="279"/>
    </location>
</feature>
<accession>A0A382V156</accession>
<evidence type="ECO:0000313" key="2">
    <source>
        <dbReference type="EMBL" id="SVD40213.1"/>
    </source>
</evidence>
<dbReference type="Gene3D" id="2.20.110.10">
    <property type="entry name" value="Histone H3 K4-specific methyltransferase SET7/9 N-terminal domain"/>
    <property type="match status" value="1"/>
</dbReference>
<dbReference type="EMBL" id="UINC01148374">
    <property type="protein sequence ID" value="SVD40213.1"/>
    <property type="molecule type" value="Genomic_DNA"/>
</dbReference>
<feature type="region of interest" description="Disordered" evidence="1">
    <location>
        <begin position="215"/>
        <end position="289"/>
    </location>
</feature>
<protein>
    <submittedName>
        <fullName evidence="2">Uncharacterized protein</fullName>
    </submittedName>
</protein>
<gene>
    <name evidence="2" type="ORF">METZ01_LOCUS393067</name>
</gene>
<feature type="non-terminal residue" evidence="2">
    <location>
        <position position="1"/>
    </location>
</feature>
<dbReference type="SUPFAM" id="SSF82185">
    <property type="entry name" value="Histone H3 K4-specific methyltransferase SET7/9 N-terminal domain"/>
    <property type="match status" value="1"/>
</dbReference>
<feature type="non-terminal residue" evidence="2">
    <location>
        <position position="289"/>
    </location>
</feature>
<feature type="compositionally biased region" description="Polar residues" evidence="1">
    <location>
        <begin position="223"/>
        <end position="233"/>
    </location>
</feature>
<organism evidence="2">
    <name type="scientific">marine metagenome</name>
    <dbReference type="NCBI Taxonomy" id="408172"/>
    <lineage>
        <taxon>unclassified sequences</taxon>
        <taxon>metagenomes</taxon>
        <taxon>ecological metagenomes</taxon>
    </lineage>
</organism>
<dbReference type="AlphaFoldDB" id="A0A382V156"/>
<reference evidence="2" key="1">
    <citation type="submission" date="2018-05" db="EMBL/GenBank/DDBJ databases">
        <authorList>
            <person name="Lanie J.A."/>
            <person name="Ng W.-L."/>
            <person name="Kazmierczak K.M."/>
            <person name="Andrzejewski T.M."/>
            <person name="Davidsen T.M."/>
            <person name="Wayne K.J."/>
            <person name="Tettelin H."/>
            <person name="Glass J.I."/>
            <person name="Rusch D."/>
            <person name="Podicherti R."/>
            <person name="Tsui H.-C.T."/>
            <person name="Winkler M.E."/>
        </authorList>
    </citation>
    <scope>NUCLEOTIDE SEQUENCE</scope>
</reference>
<evidence type="ECO:0000256" key="1">
    <source>
        <dbReference type="SAM" id="MobiDB-lite"/>
    </source>
</evidence>
<proteinExistence type="predicted"/>
<name>A0A382V156_9ZZZZ</name>